<dbReference type="PANTHER" id="PTHR33608">
    <property type="entry name" value="BLL2464 PROTEIN"/>
    <property type="match status" value="1"/>
</dbReference>
<feature type="domain" description="DUF58" evidence="1">
    <location>
        <begin position="197"/>
        <end position="306"/>
    </location>
</feature>
<name>E8R835_DESM0</name>
<gene>
    <name evidence="2" type="ordered locus">Desmu_0342</name>
</gene>
<dbReference type="Proteomes" id="UP000001068">
    <property type="component" value="Chromosome"/>
</dbReference>
<dbReference type="eggNOG" id="arCOG02742">
    <property type="taxonomic scope" value="Archaea"/>
</dbReference>
<evidence type="ECO:0000313" key="3">
    <source>
        <dbReference type="Proteomes" id="UP000001068"/>
    </source>
</evidence>
<dbReference type="KEGG" id="dmu:Desmu_0342"/>
<organism evidence="2 3">
    <name type="scientific">Desulfurococcus mucosus (strain ATCC 35584 / DSM 2162 / JCM 9187 / O7/1)</name>
    <dbReference type="NCBI Taxonomy" id="765177"/>
    <lineage>
        <taxon>Archaea</taxon>
        <taxon>Thermoproteota</taxon>
        <taxon>Thermoprotei</taxon>
        <taxon>Desulfurococcales</taxon>
        <taxon>Desulfurococcaceae</taxon>
        <taxon>Desulfurococcus</taxon>
    </lineage>
</organism>
<dbReference type="GeneID" id="10153035"/>
<dbReference type="STRING" id="765177.Desmu_0342"/>
<keyword evidence="3" id="KW-1185">Reference proteome</keyword>
<dbReference type="Pfam" id="PF01882">
    <property type="entry name" value="DUF58"/>
    <property type="match status" value="1"/>
</dbReference>
<accession>E8R835</accession>
<proteinExistence type="predicted"/>
<evidence type="ECO:0000313" key="2">
    <source>
        <dbReference type="EMBL" id="ADV64661.1"/>
    </source>
</evidence>
<dbReference type="PANTHER" id="PTHR33608:SF6">
    <property type="entry name" value="BLL2464 PROTEIN"/>
    <property type="match status" value="1"/>
</dbReference>
<sequence length="438" mass="49458" precursor="true">MPVSATPRLKLYVLFTSLLLAVAILVDPAALTLALILLALPILSHTLIEVGYSVLEKLRVSESVRVEKDGRVVVEYMIENPSRIPLLPVEYSVAYSELLRLAEGVKAGLLLVPPRGVVKLRLVFHGRLGEHTVGPVRAVLRDPFGFYRSSEETLGKAVTLNIPPVPEEVVVRRLFRYARSTGLVKSKAPGDGVEFYDVRDYFPGDEMKRIVWRVYASRRTLAVWEPEREVYQPVVFILDATREMWSGPFGQSMVEHSARITASLIHYLTRRGYPVSTVVFNESVTHASGRPIHGYRGYMESLRTISRARLSWEGTLQRRSAVSSVLSYTYERILPRDRSIVFLFTHLDEDVLGDVASWNSIYSARGHVLYIVHPLITSYDTGNIPEWAANVYRVKLMEALRRDIDVLSRARSMGLRVVAVTPSLIPQRVVDIVERYSA</sequence>
<reference evidence="2 3" key="2">
    <citation type="journal article" date="2011" name="Stand. Genomic Sci.">
        <title>Complete genome sequence of Desulfurococcus mucosus type strain (O7/1).</title>
        <authorList>
            <person name="Wirth R."/>
            <person name="Chertkov O."/>
            <person name="Held B."/>
            <person name="Lapidus A."/>
            <person name="Nolan M."/>
            <person name="Lucas S."/>
            <person name="Hammon N."/>
            <person name="Deshpande S."/>
            <person name="Cheng J.F."/>
            <person name="Tapia R."/>
            <person name="Han C."/>
            <person name="Goodwin L."/>
            <person name="Pitluck S."/>
            <person name="Liolios K."/>
            <person name="Ioanna P."/>
            <person name="Ivanova N."/>
            <person name="Mavromatis K."/>
            <person name="Mikhailova N."/>
            <person name="Pati A."/>
            <person name="Chen A."/>
            <person name="Palaniappan K."/>
            <person name="Land M."/>
            <person name="Hauser L."/>
            <person name="Chang Y.J."/>
            <person name="Jeffries C.D."/>
            <person name="Bilek Y."/>
            <person name="Hader T."/>
            <person name="Rohde M."/>
            <person name="Spring S."/>
            <person name="Sikorski J."/>
            <person name="Goker M."/>
            <person name="Woyke T."/>
            <person name="Bristow J."/>
            <person name="Eisen J.A."/>
            <person name="Markowitz V."/>
            <person name="Hugenholtz P."/>
            <person name="Kyrpides N.C."/>
            <person name="Klenk H.P."/>
        </authorList>
    </citation>
    <scope>NUCLEOTIDE SEQUENCE [LARGE SCALE GENOMIC DNA]</scope>
    <source>
        <strain evidence="3">ATCC 35584 / DSM 2162 / JCM 9187 / O7/1</strain>
    </source>
</reference>
<dbReference type="HOGENOM" id="CLU_625015_0_0_2"/>
<dbReference type="OrthoDB" id="19186at2157"/>
<reference evidence="3" key="1">
    <citation type="submission" date="2010-11" db="EMBL/GenBank/DDBJ databases">
        <title>The complete genome of Desulfurococcus mucosus DSM 2162.</title>
        <authorList>
            <consortium name="US DOE Joint Genome Institute (JGI-PGF)"/>
            <person name="Lucas S."/>
            <person name="Copeland A."/>
            <person name="Lapidus A."/>
            <person name="Bruce D."/>
            <person name="Goodwin L."/>
            <person name="Pitluck S."/>
            <person name="Kyrpides N."/>
            <person name="Mavromatis K."/>
            <person name="Pagani I."/>
            <person name="Ivanova N."/>
            <person name="Ovchinnikova G."/>
            <person name="Chertkov O."/>
            <person name="Held B."/>
            <person name="Brettin T."/>
            <person name="Detter J.C."/>
            <person name="Tapia R."/>
            <person name="Han C."/>
            <person name="Land M."/>
            <person name="Hauser L."/>
            <person name="Markowitz V."/>
            <person name="Cheng J.-F."/>
            <person name="Hugenholtz P."/>
            <person name="Woyke T."/>
            <person name="Wu D."/>
            <person name="Wirth R."/>
            <person name="Bilek Y."/>
            <person name="Hader T."/>
            <person name="Klenk H.-P."/>
            <person name="Eisen J.A."/>
        </authorList>
    </citation>
    <scope>NUCLEOTIDE SEQUENCE [LARGE SCALE GENOMIC DNA]</scope>
    <source>
        <strain evidence="3">ATCC 35584 / DSM 2162 / JCM 9187 / O7/1</strain>
    </source>
</reference>
<protein>
    <recommendedName>
        <fullName evidence="1">DUF58 domain-containing protein</fullName>
    </recommendedName>
</protein>
<dbReference type="EMBL" id="CP002363">
    <property type="protein sequence ID" value="ADV64661.1"/>
    <property type="molecule type" value="Genomic_DNA"/>
</dbReference>
<evidence type="ECO:0000259" key="1">
    <source>
        <dbReference type="Pfam" id="PF01882"/>
    </source>
</evidence>
<dbReference type="InterPro" id="IPR002881">
    <property type="entry name" value="DUF58"/>
</dbReference>
<dbReference type="RefSeq" id="WP_013561883.1">
    <property type="nucleotide sequence ID" value="NC_014961.1"/>
</dbReference>
<dbReference type="AlphaFoldDB" id="E8R835"/>